<organism evidence="1 2">
    <name type="scientific">Candidatus Phytoplasma phoenicium</name>
    <dbReference type="NCBI Taxonomy" id="198422"/>
    <lineage>
        <taxon>Bacteria</taxon>
        <taxon>Bacillati</taxon>
        <taxon>Mycoplasmatota</taxon>
        <taxon>Mollicutes</taxon>
        <taxon>Acholeplasmatales</taxon>
        <taxon>Acholeplasmataceae</taxon>
        <taxon>Candidatus Phytoplasma</taxon>
        <taxon>16SrIX (Pigeon pea witches'-broom group)</taxon>
    </lineage>
</organism>
<dbReference type="AlphaFoldDB" id="A0A2S8NSV1"/>
<sequence length="205" mass="23456">MLKKLVKINCLFFLMSTIFVMIFFSSSIFSKKISAYNTTDIQKKPSGEILEVKKQKFNAVDCKNFSLMALNKIKMFNLGIAINPDDITKLNDITEKCSDIINAASLNKFKRQISEPETSNTNLVIIVNNLQKVIMKNSIHNRIEINDTFTNWNQYFENCCYILFSSLIECSETYSDDDSESILIFMASQITGMLSDMLIPYILAD</sequence>
<reference evidence="1 2" key="1">
    <citation type="submission" date="2018-02" db="EMBL/GenBank/DDBJ databases">
        <title>Metagenomics reveals mixed infection of spiroplasma and phytoplasma in chicory.</title>
        <authorList>
            <person name="Polano C."/>
            <person name="Moruzzi S."/>
            <person name="Ermacora P."/>
            <person name="Ferrini F."/>
            <person name="Martini M."/>
            <person name="Firrao G."/>
        </authorList>
    </citation>
    <scope>NUCLEOTIDE SEQUENCE [LARGE SCALE GENOMIC DNA]</scope>
    <source>
        <strain evidence="1 2">ChiP</strain>
    </source>
</reference>
<protein>
    <submittedName>
        <fullName evidence="1">Uncharacterized protein</fullName>
    </submittedName>
</protein>
<gene>
    <name evidence="1" type="ORF">C6B37_02645</name>
</gene>
<proteinExistence type="predicted"/>
<evidence type="ECO:0000313" key="2">
    <source>
        <dbReference type="Proteomes" id="UP000238672"/>
    </source>
</evidence>
<evidence type="ECO:0000313" key="1">
    <source>
        <dbReference type="EMBL" id="PQP79078.1"/>
    </source>
</evidence>
<accession>A0A2S8NSV1</accession>
<dbReference type="EMBL" id="PUUG01000104">
    <property type="protein sequence ID" value="PQP79078.1"/>
    <property type="molecule type" value="Genomic_DNA"/>
</dbReference>
<keyword evidence="2" id="KW-1185">Reference proteome</keyword>
<comment type="caution">
    <text evidence="1">The sequence shown here is derived from an EMBL/GenBank/DDBJ whole genome shotgun (WGS) entry which is preliminary data.</text>
</comment>
<dbReference type="Proteomes" id="UP000238672">
    <property type="component" value="Unassembled WGS sequence"/>
</dbReference>
<name>A0A2S8NSV1_9MOLU</name>